<dbReference type="RefSeq" id="WP_093943457.1">
    <property type="nucleotide sequence ID" value="NZ_CP022521.1"/>
</dbReference>
<dbReference type="Gene3D" id="3.40.50.12780">
    <property type="entry name" value="N-terminal domain of ligase-like"/>
    <property type="match status" value="1"/>
</dbReference>
<evidence type="ECO:0000313" key="2">
    <source>
        <dbReference type="Proteomes" id="UP000204221"/>
    </source>
</evidence>
<dbReference type="SUPFAM" id="SSF56801">
    <property type="entry name" value="Acetyl-CoA synthetase-like"/>
    <property type="match status" value="1"/>
</dbReference>
<dbReference type="NCBIfam" id="TIGR03089">
    <property type="entry name" value="TIGR03089 family protein"/>
    <property type="match status" value="1"/>
</dbReference>
<name>A0A221W9L6_9PSEU</name>
<dbReference type="AlphaFoldDB" id="A0A221W9L6"/>
<dbReference type="EMBL" id="CP022521">
    <property type="protein sequence ID" value="ASO22525.1"/>
    <property type="molecule type" value="Genomic_DNA"/>
</dbReference>
<dbReference type="InterPro" id="IPR042099">
    <property type="entry name" value="ANL_N_sf"/>
</dbReference>
<dbReference type="KEGG" id="ahg:AHOG_24600"/>
<organism evidence="1 2">
    <name type="scientific">Actinoalloteichus hoggarensis</name>
    <dbReference type="NCBI Taxonomy" id="1470176"/>
    <lineage>
        <taxon>Bacteria</taxon>
        <taxon>Bacillati</taxon>
        <taxon>Actinomycetota</taxon>
        <taxon>Actinomycetes</taxon>
        <taxon>Pseudonocardiales</taxon>
        <taxon>Pseudonocardiaceae</taxon>
        <taxon>Actinoalloteichus</taxon>
    </lineage>
</organism>
<proteinExistence type="predicted"/>
<evidence type="ECO:0000313" key="1">
    <source>
        <dbReference type="EMBL" id="ASO22525.1"/>
    </source>
</evidence>
<gene>
    <name evidence="1" type="ORF">AHOG_24600</name>
</gene>
<sequence length="260" mass="26927">MSVTETLLRPLLAAGGARPLITFYDDAAGHRIELSSATVANWAAKTANWLRDELDVEPGMPVAVRLPAHWQTLGVLLGAWWCGAEVRAESAGAEVALIPATEVAGVHGAAETATAPAEVLDRLGARTVALVGLDALGAPVRLPADAGAGLVDYTSEIRVHGDDFTVWEPVAGDAPALAGFDVDTVLASARARAAELGIGSTDRVLSTLDWSVPDGVAASLLPVLVSGASLVQCHRADPAKLAARRETERVTRVLDEEPAG</sequence>
<accession>A0A221W9L6</accession>
<dbReference type="OrthoDB" id="3396763at2"/>
<dbReference type="Proteomes" id="UP000204221">
    <property type="component" value="Chromosome"/>
</dbReference>
<keyword evidence="2" id="KW-1185">Reference proteome</keyword>
<reference evidence="1 2" key="1">
    <citation type="submission" date="2017-07" db="EMBL/GenBank/DDBJ databases">
        <title>Complete genome sequence of Actinoalloteichus hoggarensis DSM 45943, type strain of Actinoalloteichus hoggarensis.</title>
        <authorList>
            <person name="Ruckert C."/>
            <person name="Nouioui I."/>
            <person name="Willmese J."/>
            <person name="van Wezel G."/>
            <person name="Klenk H.-P."/>
            <person name="Kalinowski J."/>
            <person name="Zotchev S.B."/>
        </authorList>
    </citation>
    <scope>NUCLEOTIDE SEQUENCE [LARGE SCALE GENOMIC DNA]</scope>
    <source>
        <strain evidence="1 2">DSM 45943</strain>
    </source>
</reference>
<evidence type="ECO:0008006" key="3">
    <source>
        <dbReference type="Google" id="ProtNLM"/>
    </source>
</evidence>
<dbReference type="InterPro" id="IPR017523">
    <property type="entry name" value="Rv3268"/>
</dbReference>
<protein>
    <recommendedName>
        <fullName evidence="3">TIGR03089 family protein</fullName>
    </recommendedName>
</protein>